<evidence type="ECO:0000256" key="1">
    <source>
        <dbReference type="SAM" id="MobiDB-lite"/>
    </source>
</evidence>
<protein>
    <submittedName>
        <fullName evidence="2">Uncharacterized protein</fullName>
    </submittedName>
</protein>
<dbReference type="EMBL" id="HBUF01356316">
    <property type="protein sequence ID" value="CAG6717722.1"/>
    <property type="molecule type" value="Transcribed_RNA"/>
</dbReference>
<dbReference type="EMBL" id="HBUF01153645">
    <property type="protein sequence ID" value="CAG6648672.1"/>
    <property type="molecule type" value="Transcribed_RNA"/>
</dbReference>
<dbReference type="EMBL" id="HBUF01263540">
    <property type="protein sequence ID" value="CAG6683552.1"/>
    <property type="molecule type" value="Transcribed_RNA"/>
</dbReference>
<dbReference type="EMBL" id="HBUF01153646">
    <property type="protein sequence ID" value="CAG6648676.1"/>
    <property type="molecule type" value="Transcribed_RNA"/>
</dbReference>
<feature type="region of interest" description="Disordered" evidence="1">
    <location>
        <begin position="1"/>
        <end position="43"/>
    </location>
</feature>
<dbReference type="EMBL" id="HBUF01656950">
    <property type="protein sequence ID" value="CAG6787958.1"/>
    <property type="molecule type" value="Transcribed_RNA"/>
</dbReference>
<dbReference type="EMBL" id="HBUF01356315">
    <property type="protein sequence ID" value="CAG6717720.1"/>
    <property type="molecule type" value="Transcribed_RNA"/>
</dbReference>
<name>A0A8D8RHF8_9HEMI</name>
<sequence length="126" mass="14868">MEAHREPRRKRKRPKTRRRRTRRRVRSQKVKRKRQLPPKIKKKSWKDLLGNPRKDMKNLKAYPPLARKYSPPLQLLTSLDPCHWVVIETFPWSTLFSPVPPSPPLPPPQTKSASSSFFTIITEAPI</sequence>
<dbReference type="AlphaFoldDB" id="A0A8D8RHF8"/>
<accession>A0A8D8RHF8</accession>
<reference evidence="2" key="1">
    <citation type="submission" date="2021-05" db="EMBL/GenBank/DDBJ databases">
        <authorList>
            <person name="Alioto T."/>
            <person name="Alioto T."/>
            <person name="Gomez Garrido J."/>
        </authorList>
    </citation>
    <scope>NUCLEOTIDE SEQUENCE</scope>
</reference>
<proteinExistence type="predicted"/>
<evidence type="ECO:0000313" key="2">
    <source>
        <dbReference type="EMBL" id="CAG6648672.1"/>
    </source>
</evidence>
<organism evidence="2">
    <name type="scientific">Cacopsylla melanoneura</name>
    <dbReference type="NCBI Taxonomy" id="428564"/>
    <lineage>
        <taxon>Eukaryota</taxon>
        <taxon>Metazoa</taxon>
        <taxon>Ecdysozoa</taxon>
        <taxon>Arthropoda</taxon>
        <taxon>Hexapoda</taxon>
        <taxon>Insecta</taxon>
        <taxon>Pterygota</taxon>
        <taxon>Neoptera</taxon>
        <taxon>Paraneoptera</taxon>
        <taxon>Hemiptera</taxon>
        <taxon>Sternorrhyncha</taxon>
        <taxon>Psylloidea</taxon>
        <taxon>Psyllidae</taxon>
        <taxon>Psyllinae</taxon>
        <taxon>Cacopsylla</taxon>
    </lineage>
</organism>